<protein>
    <submittedName>
        <fullName evidence="6">TetR/AcrR family transcriptional regulator</fullName>
    </submittedName>
</protein>
<dbReference type="InterPro" id="IPR009057">
    <property type="entry name" value="Homeodomain-like_sf"/>
</dbReference>
<keyword evidence="1" id="KW-0805">Transcription regulation</keyword>
<feature type="DNA-binding region" description="H-T-H motif" evidence="4">
    <location>
        <begin position="28"/>
        <end position="47"/>
    </location>
</feature>
<dbReference type="Proteomes" id="UP000217918">
    <property type="component" value="Unassembled WGS sequence"/>
</dbReference>
<evidence type="ECO:0000313" key="6">
    <source>
        <dbReference type="EMBL" id="PBQ22603.1"/>
    </source>
</evidence>
<comment type="caution">
    <text evidence="6">The sequence shown here is derived from an EMBL/GenBank/DDBJ whole genome shotgun (WGS) entry which is preliminary data.</text>
</comment>
<dbReference type="AlphaFoldDB" id="A0A2A3TSZ4"/>
<dbReference type="SUPFAM" id="SSF48498">
    <property type="entry name" value="Tetracyclin repressor-like, C-terminal domain"/>
    <property type="match status" value="1"/>
</dbReference>
<dbReference type="InterPro" id="IPR001647">
    <property type="entry name" value="HTH_TetR"/>
</dbReference>
<dbReference type="PANTHER" id="PTHR30055:SF234">
    <property type="entry name" value="HTH-TYPE TRANSCRIPTIONAL REGULATOR BETI"/>
    <property type="match status" value="1"/>
</dbReference>
<feature type="domain" description="HTH tetR-type" evidence="5">
    <location>
        <begin position="5"/>
        <end position="65"/>
    </location>
</feature>
<evidence type="ECO:0000256" key="1">
    <source>
        <dbReference type="ARBA" id="ARBA00023015"/>
    </source>
</evidence>
<accession>A0A2A3TSZ4</accession>
<evidence type="ECO:0000256" key="4">
    <source>
        <dbReference type="PROSITE-ProRule" id="PRU00335"/>
    </source>
</evidence>
<proteinExistence type="predicted"/>
<keyword evidence="2 4" id="KW-0238">DNA-binding</keyword>
<gene>
    <name evidence="6" type="ORF">CNR29_00670</name>
</gene>
<keyword evidence="3" id="KW-0804">Transcription</keyword>
<organism evidence="6 7">
    <name type="scientific">Levilactobacillus brevis</name>
    <name type="common">Lactobacillus brevis</name>
    <dbReference type="NCBI Taxonomy" id="1580"/>
    <lineage>
        <taxon>Bacteria</taxon>
        <taxon>Bacillati</taxon>
        <taxon>Bacillota</taxon>
        <taxon>Bacilli</taxon>
        <taxon>Lactobacillales</taxon>
        <taxon>Lactobacillaceae</taxon>
        <taxon>Levilactobacillus</taxon>
    </lineage>
</organism>
<dbReference type="EMBL" id="NVYO01000001">
    <property type="protein sequence ID" value="PBQ22603.1"/>
    <property type="molecule type" value="Genomic_DNA"/>
</dbReference>
<evidence type="ECO:0000256" key="2">
    <source>
        <dbReference type="ARBA" id="ARBA00023125"/>
    </source>
</evidence>
<dbReference type="GeneID" id="56991906"/>
<dbReference type="InterPro" id="IPR036271">
    <property type="entry name" value="Tet_transcr_reg_TetR-rel_C_sf"/>
</dbReference>
<reference evidence="6 7" key="1">
    <citation type="submission" date="2017-09" db="EMBL/GenBank/DDBJ databases">
        <title>Genome sequence of Lactobacillus brevis D7.</title>
        <authorList>
            <person name="Kwon M.-S."/>
            <person name="Lim S.K."/>
            <person name="Choi H.-J."/>
        </authorList>
    </citation>
    <scope>NUCLEOTIDE SEQUENCE [LARGE SCALE GENOMIC DNA]</scope>
    <source>
        <strain evidence="6 7">D7</strain>
    </source>
</reference>
<evidence type="ECO:0000259" key="5">
    <source>
        <dbReference type="PROSITE" id="PS50977"/>
    </source>
</evidence>
<dbReference type="GO" id="GO:0000976">
    <property type="term" value="F:transcription cis-regulatory region binding"/>
    <property type="evidence" value="ECO:0007669"/>
    <property type="project" value="TreeGrafter"/>
</dbReference>
<dbReference type="Gene3D" id="1.10.357.10">
    <property type="entry name" value="Tetracycline Repressor, domain 2"/>
    <property type="match status" value="1"/>
</dbReference>
<dbReference type="RefSeq" id="WP_021742822.1">
    <property type="nucleotide sequence ID" value="NZ_CAKMAP010000003.1"/>
</dbReference>
<dbReference type="PROSITE" id="PS50977">
    <property type="entry name" value="HTH_TETR_2"/>
    <property type="match status" value="1"/>
</dbReference>
<dbReference type="GO" id="GO:0003700">
    <property type="term" value="F:DNA-binding transcription factor activity"/>
    <property type="evidence" value="ECO:0007669"/>
    <property type="project" value="TreeGrafter"/>
</dbReference>
<evidence type="ECO:0000313" key="7">
    <source>
        <dbReference type="Proteomes" id="UP000217918"/>
    </source>
</evidence>
<dbReference type="SUPFAM" id="SSF46689">
    <property type="entry name" value="Homeodomain-like"/>
    <property type="match status" value="1"/>
</dbReference>
<dbReference type="InterPro" id="IPR050109">
    <property type="entry name" value="HTH-type_TetR-like_transc_reg"/>
</dbReference>
<dbReference type="Pfam" id="PF00440">
    <property type="entry name" value="TetR_N"/>
    <property type="match status" value="1"/>
</dbReference>
<sequence length="219" mass="25106">MATENERRQQMIRRITQTIVQNGFADLKMEKIAKLMGVSRTKMYQYYSSKTAIMTDVVARYLEFMATRSVPQSVDAKTSVTNFPQVILNLANLIASSSQKFRRDLAQADEELSEQFEESYASWCHQVRDFLTNGVTNGAFNSSLQPELFLIQMEATVAALMQPRVLTQHKVVTQNVLREYLQMVITQVVAPKYRAQINLDAVEPDLEHLTLKYQQTLTK</sequence>
<evidence type="ECO:0000256" key="3">
    <source>
        <dbReference type="ARBA" id="ARBA00023163"/>
    </source>
</evidence>
<dbReference type="PANTHER" id="PTHR30055">
    <property type="entry name" value="HTH-TYPE TRANSCRIPTIONAL REGULATOR RUTR"/>
    <property type="match status" value="1"/>
</dbReference>
<name>A0A2A3TSZ4_LEVBR</name>